<dbReference type="Gene3D" id="2.130.10.10">
    <property type="entry name" value="YVTN repeat-like/Quinoprotein amine dehydrogenase"/>
    <property type="match status" value="2"/>
</dbReference>
<gene>
    <name evidence="4" type="ORF">AVR91_0228680</name>
</gene>
<feature type="domain" description="Pyrrolo-quinoline quinone repeat" evidence="3">
    <location>
        <begin position="112"/>
        <end position="380"/>
    </location>
</feature>
<dbReference type="InterPro" id="IPR015943">
    <property type="entry name" value="WD40/YVTN_repeat-like_dom_sf"/>
</dbReference>
<dbReference type="SUPFAM" id="SSF50974">
    <property type="entry name" value="Nitrous oxide reductase, N-terminal domain"/>
    <property type="match status" value="1"/>
</dbReference>
<dbReference type="Proteomes" id="UP000076660">
    <property type="component" value="Unassembled WGS sequence"/>
</dbReference>
<dbReference type="AlphaFoldDB" id="A0A1W2LP67"/>
<keyword evidence="4" id="KW-0418">Kinase</keyword>
<proteinExistence type="predicted"/>
<keyword evidence="2" id="KW-0732">Signal</keyword>
<dbReference type="InterPro" id="IPR002372">
    <property type="entry name" value="PQQ_rpt_dom"/>
</dbReference>
<dbReference type="GO" id="GO:0004674">
    <property type="term" value="F:protein serine/threonine kinase activity"/>
    <property type="evidence" value="ECO:0007669"/>
    <property type="project" value="UniProtKB-KW"/>
</dbReference>
<feature type="region of interest" description="Disordered" evidence="1">
    <location>
        <begin position="283"/>
        <end position="305"/>
    </location>
</feature>
<dbReference type="Pfam" id="PF13360">
    <property type="entry name" value="PQQ_2"/>
    <property type="match status" value="1"/>
</dbReference>
<dbReference type="InterPro" id="IPR011045">
    <property type="entry name" value="N2O_reductase_N"/>
</dbReference>
<keyword evidence="4" id="KW-0723">Serine/threonine-protein kinase</keyword>
<evidence type="ECO:0000256" key="1">
    <source>
        <dbReference type="SAM" id="MobiDB-lite"/>
    </source>
</evidence>
<reference evidence="4 5" key="1">
    <citation type="submission" date="2016-12" db="EMBL/GenBank/DDBJ databases">
        <title>Amycolatopsis keratiniphila subsp. keratiniphila genome sequencing and assembly.</title>
        <authorList>
            <person name="Mayilraj S."/>
            <person name="Kaur N."/>
        </authorList>
    </citation>
    <scope>NUCLEOTIDE SEQUENCE [LARGE SCALE GENOMIC DNA]</scope>
    <source>
        <strain evidence="4 5">DSM 44409</strain>
    </source>
</reference>
<accession>A0A1W2LP67</accession>
<comment type="caution">
    <text evidence="4">The sequence shown here is derived from an EMBL/GenBank/DDBJ whole genome shotgun (WGS) entry which is preliminary data.</text>
</comment>
<feature type="compositionally biased region" description="Basic and acidic residues" evidence="1">
    <location>
        <begin position="292"/>
        <end position="304"/>
    </location>
</feature>
<organism evidence="4 5">
    <name type="scientific">Amycolatopsis keratiniphila subsp. keratiniphila</name>
    <dbReference type="NCBI Taxonomy" id="227715"/>
    <lineage>
        <taxon>Bacteria</taxon>
        <taxon>Bacillati</taxon>
        <taxon>Actinomycetota</taxon>
        <taxon>Actinomycetes</taxon>
        <taxon>Pseudonocardiales</taxon>
        <taxon>Pseudonocardiaceae</taxon>
        <taxon>Amycolatopsis</taxon>
        <taxon>Amycolatopsis japonica group</taxon>
    </lineage>
</organism>
<dbReference type="EMBL" id="LQMT02000030">
    <property type="protein sequence ID" value="ONF64771.1"/>
    <property type="molecule type" value="Genomic_DNA"/>
</dbReference>
<dbReference type="PANTHER" id="PTHR47197">
    <property type="entry name" value="PROTEIN NIRF"/>
    <property type="match status" value="1"/>
</dbReference>
<name>A0A1W2LP67_9PSEU</name>
<dbReference type="InterPro" id="IPR051200">
    <property type="entry name" value="Host-pathogen_enzymatic-act"/>
</dbReference>
<evidence type="ECO:0000313" key="5">
    <source>
        <dbReference type="Proteomes" id="UP000076660"/>
    </source>
</evidence>
<evidence type="ECO:0000256" key="2">
    <source>
        <dbReference type="SAM" id="SignalP"/>
    </source>
</evidence>
<evidence type="ECO:0000259" key="3">
    <source>
        <dbReference type="Pfam" id="PF13360"/>
    </source>
</evidence>
<feature type="chain" id="PRO_5010719932" evidence="2">
    <location>
        <begin position="22"/>
        <end position="405"/>
    </location>
</feature>
<feature type="signal peptide" evidence="2">
    <location>
        <begin position="1"/>
        <end position="21"/>
    </location>
</feature>
<dbReference type="PANTHER" id="PTHR47197:SF3">
    <property type="entry name" value="DIHYDRO-HEME D1 DEHYDROGENASE"/>
    <property type="match status" value="1"/>
</dbReference>
<protein>
    <submittedName>
        <fullName evidence="4">Serine/threonine protein kinase</fullName>
    </submittedName>
</protein>
<sequence length="405" mass="43914">MLTTVLVTCLAAALGSAPAAAADELRQVLFVGNNWEGTADVIAPSGDYAKIARVNMVPDKDERLTEIYLNPIKLAFFLGIRNGVGEGHDQLVDDLYTTPDGRAVVASRPSFADVVSIDLATGRVNWRFPVSGFRSDHMAVSPDGRSIAVSASTSNTVHVLDIETGRQLGSFKTGDKPHENTYTDGGRYLWNSSIGEVNTALDAPWQDFTKGDRRLTVVDATTFQQVKVIDMRERLDAFGRKDLSDAVRPVAFTPDESKLYFQVSFFNGLLEYDVATDRITRSKTLPKNPNTSEDRTTWVNDSRHHGLSMSPAGDKLCVAGTMDDYATIVDRASLREAQLVAAAKPYWATVSGDGRHCVISESGSDQVTAIDFATGAKVKSVPVGDHPQRIRIGHVPAGWTGPAGR</sequence>
<keyword evidence="4" id="KW-0808">Transferase</keyword>
<evidence type="ECO:0000313" key="4">
    <source>
        <dbReference type="EMBL" id="ONF64771.1"/>
    </source>
</evidence>